<evidence type="ECO:0000256" key="3">
    <source>
        <dbReference type="ARBA" id="ARBA00022643"/>
    </source>
</evidence>
<dbReference type="PANTHER" id="PTHR43303:SF4">
    <property type="entry name" value="NADPH DEHYDROGENASE C23G7.10C-RELATED"/>
    <property type="match status" value="1"/>
</dbReference>
<reference evidence="7 8" key="1">
    <citation type="submission" date="2020-08" db="EMBL/GenBank/DDBJ databases">
        <title>Phenotypic and transcriptomic analysis of seven clinical Stenotrophomonas maltophilia isolates identify a small set of shared and commonly regulated genes involved in biofilm lifestyle.</title>
        <authorList>
            <person name="Alio I."/>
            <person name="Gudzuhn M."/>
            <person name="Streit W."/>
        </authorList>
    </citation>
    <scope>NUCLEOTIDE SEQUENCE [LARGE SCALE GENOMIC DNA]</scope>
    <source>
        <strain evidence="7 8">UHH_SKK55</strain>
    </source>
</reference>
<accession>A0AAX1I7F5</accession>
<feature type="domain" description="NADH:flavin oxidoreductase/NADH oxidase N-terminal" evidence="6">
    <location>
        <begin position="16"/>
        <end position="351"/>
    </location>
</feature>
<dbReference type="CDD" id="cd02932">
    <property type="entry name" value="OYE_YqiM_FMN"/>
    <property type="match status" value="1"/>
</dbReference>
<evidence type="ECO:0000256" key="2">
    <source>
        <dbReference type="ARBA" id="ARBA00022630"/>
    </source>
</evidence>
<evidence type="ECO:0000259" key="6">
    <source>
        <dbReference type="Pfam" id="PF00724"/>
    </source>
</evidence>
<dbReference type="PANTHER" id="PTHR43303">
    <property type="entry name" value="NADPH DEHYDROGENASE C23G7.10C-RELATED"/>
    <property type="match status" value="1"/>
</dbReference>
<dbReference type="AlphaFoldDB" id="A0AAX1I7F5"/>
<dbReference type="InterPro" id="IPR044152">
    <property type="entry name" value="YqjM-like"/>
</dbReference>
<evidence type="ECO:0000256" key="5">
    <source>
        <dbReference type="ARBA" id="ARBA00023002"/>
    </source>
</evidence>
<dbReference type="Gene3D" id="3.20.20.70">
    <property type="entry name" value="Aldolase class I"/>
    <property type="match status" value="1"/>
</dbReference>
<keyword evidence="3" id="KW-0288">FMN</keyword>
<dbReference type="EMBL" id="CP060025">
    <property type="protein sequence ID" value="QNG76035.1"/>
    <property type="molecule type" value="Genomic_DNA"/>
</dbReference>
<gene>
    <name evidence="7" type="ORF">GPNADHDJ_00201</name>
</gene>
<organism evidence="7 8">
    <name type="scientific">Stenotrophomonas maltophilia</name>
    <name type="common">Pseudomonas maltophilia</name>
    <name type="synonym">Xanthomonas maltophilia</name>
    <dbReference type="NCBI Taxonomy" id="40324"/>
    <lineage>
        <taxon>Bacteria</taxon>
        <taxon>Pseudomonadati</taxon>
        <taxon>Pseudomonadota</taxon>
        <taxon>Gammaproteobacteria</taxon>
        <taxon>Lysobacterales</taxon>
        <taxon>Lysobacteraceae</taxon>
        <taxon>Stenotrophomonas</taxon>
        <taxon>Stenotrophomonas maltophilia group</taxon>
    </lineage>
</organism>
<evidence type="ECO:0000256" key="4">
    <source>
        <dbReference type="ARBA" id="ARBA00022857"/>
    </source>
</evidence>
<keyword evidence="2" id="KW-0285">Flavoprotein</keyword>
<comment type="cofactor">
    <cofactor evidence="1">
        <name>FMN</name>
        <dbReference type="ChEBI" id="CHEBI:58210"/>
    </cofactor>
</comment>
<dbReference type="Pfam" id="PF00724">
    <property type="entry name" value="Oxidored_FMN"/>
    <property type="match status" value="1"/>
</dbReference>
<evidence type="ECO:0000313" key="8">
    <source>
        <dbReference type="Proteomes" id="UP000515598"/>
    </source>
</evidence>
<evidence type="ECO:0000256" key="1">
    <source>
        <dbReference type="ARBA" id="ARBA00001917"/>
    </source>
</evidence>
<protein>
    <submittedName>
        <fullName evidence="7">NADH:flavin oxidoreductase/NADH oxidase</fullName>
    </submittedName>
</protein>
<proteinExistence type="predicted"/>
<sequence length="384" mass="41201">MLAPLALPKAPFMSALFSPFELKGVTLKNRIAVPPMCQYSAEDGRINDWHLSHYAALARGGAGLVIVEATAVSPEGRITPGCAGLWGDEQIPGMAAIASAIKQGGAVAGIQIGHAGRKASANRPWQGDDHIAADDPAGWAILGPSPIAFGGSLDRVPNEMTVEDIHRVQADFVAAAKRALAAGFEWLELHFAHGYLAQSFFSPDSNKREDRYGGSAENRARFLLETLAAVRKVWPEHLPLTARFGVVEYNSRDGQALVDSIEIGKEMRELGLDLLNVSIGFSALGGRVPWGTQAFLAPLAERFANETGLPVATGWCIDDPQTAERVVADCQVDLVMIGRAHLSNPHYPYQMAIALGQELPASVLPTPYSYWLSRYKGPGKASAQ</sequence>
<dbReference type="InterPro" id="IPR001155">
    <property type="entry name" value="OxRdtase_FMN_N"/>
</dbReference>
<keyword evidence="4" id="KW-0521">NADP</keyword>
<dbReference type="InterPro" id="IPR013785">
    <property type="entry name" value="Aldolase_TIM"/>
</dbReference>
<keyword evidence="5" id="KW-0560">Oxidoreductase</keyword>
<dbReference type="Proteomes" id="UP000515598">
    <property type="component" value="Chromosome"/>
</dbReference>
<dbReference type="GO" id="GO:0010181">
    <property type="term" value="F:FMN binding"/>
    <property type="evidence" value="ECO:0007669"/>
    <property type="project" value="InterPro"/>
</dbReference>
<name>A0AAX1I7F5_STEMA</name>
<evidence type="ECO:0000313" key="7">
    <source>
        <dbReference type="EMBL" id="QNG76035.1"/>
    </source>
</evidence>
<dbReference type="GO" id="GO:0003959">
    <property type="term" value="F:NADPH dehydrogenase activity"/>
    <property type="evidence" value="ECO:0007669"/>
    <property type="project" value="InterPro"/>
</dbReference>
<dbReference type="SUPFAM" id="SSF51395">
    <property type="entry name" value="FMN-linked oxidoreductases"/>
    <property type="match status" value="1"/>
</dbReference>
<dbReference type="GO" id="GO:0050661">
    <property type="term" value="F:NADP binding"/>
    <property type="evidence" value="ECO:0007669"/>
    <property type="project" value="InterPro"/>
</dbReference>